<organism evidence="2 3">
    <name type="scientific">Aspergillus cavernicola</name>
    <dbReference type="NCBI Taxonomy" id="176166"/>
    <lineage>
        <taxon>Eukaryota</taxon>
        <taxon>Fungi</taxon>
        <taxon>Dikarya</taxon>
        <taxon>Ascomycota</taxon>
        <taxon>Pezizomycotina</taxon>
        <taxon>Eurotiomycetes</taxon>
        <taxon>Eurotiomycetidae</taxon>
        <taxon>Eurotiales</taxon>
        <taxon>Aspergillaceae</taxon>
        <taxon>Aspergillus</taxon>
        <taxon>Aspergillus subgen. Nidulantes</taxon>
    </lineage>
</organism>
<gene>
    <name evidence="2" type="ORF">BDW59DRAFT_148410</name>
</gene>
<evidence type="ECO:0000313" key="3">
    <source>
        <dbReference type="Proteomes" id="UP001610335"/>
    </source>
</evidence>
<comment type="caution">
    <text evidence="2">The sequence shown here is derived from an EMBL/GenBank/DDBJ whole genome shotgun (WGS) entry which is preliminary data.</text>
</comment>
<protein>
    <submittedName>
        <fullName evidence="2">Uncharacterized protein</fullName>
    </submittedName>
</protein>
<feature type="compositionally biased region" description="Pro residues" evidence="1">
    <location>
        <begin position="11"/>
        <end position="20"/>
    </location>
</feature>
<feature type="region of interest" description="Disordered" evidence="1">
    <location>
        <begin position="1"/>
        <end position="20"/>
    </location>
</feature>
<reference evidence="2 3" key="1">
    <citation type="submission" date="2024-07" db="EMBL/GenBank/DDBJ databases">
        <title>Section-level genome sequencing and comparative genomics of Aspergillus sections Usti and Cavernicolus.</title>
        <authorList>
            <consortium name="Lawrence Berkeley National Laboratory"/>
            <person name="Nybo J.L."/>
            <person name="Vesth T.C."/>
            <person name="Theobald S."/>
            <person name="Frisvad J.C."/>
            <person name="Larsen T.O."/>
            <person name="Kjaerboelling I."/>
            <person name="Rothschild-Mancinelli K."/>
            <person name="Lyhne E.K."/>
            <person name="Kogle M.E."/>
            <person name="Barry K."/>
            <person name="Clum A."/>
            <person name="Na H."/>
            <person name="Ledsgaard L."/>
            <person name="Lin J."/>
            <person name="Lipzen A."/>
            <person name="Kuo A."/>
            <person name="Riley R."/>
            <person name="Mondo S."/>
            <person name="LaButti K."/>
            <person name="Haridas S."/>
            <person name="Pangalinan J."/>
            <person name="Salamov A.A."/>
            <person name="Simmons B.A."/>
            <person name="Magnuson J.K."/>
            <person name="Chen J."/>
            <person name="Drula E."/>
            <person name="Henrissat B."/>
            <person name="Wiebenga A."/>
            <person name="Lubbers R.J."/>
            <person name="Gomes A.C."/>
            <person name="Makela M.R."/>
            <person name="Stajich J."/>
            <person name="Grigoriev I.V."/>
            <person name="Mortensen U.H."/>
            <person name="De vries R.P."/>
            <person name="Baker S.E."/>
            <person name="Andersen M.R."/>
        </authorList>
    </citation>
    <scope>NUCLEOTIDE SEQUENCE [LARGE SCALE GENOMIC DNA]</scope>
    <source>
        <strain evidence="2 3">CBS 600.67</strain>
    </source>
</reference>
<dbReference type="Proteomes" id="UP001610335">
    <property type="component" value="Unassembled WGS sequence"/>
</dbReference>
<proteinExistence type="predicted"/>
<evidence type="ECO:0000256" key="1">
    <source>
        <dbReference type="SAM" id="MobiDB-lite"/>
    </source>
</evidence>
<sequence>MIPLPDGCTIQPPPGPGPPGLPRLVLGRTVCLTLSLRSRIHAQQNPPLSVQRQLRTALMTAMIPPKTTTTKIVLTCHTIYDCQVSDWDESSITSGAACLPSNVNERLARGEWDFPVPNMAAVPTTAPVSDSNSSSYDGTEEVNGGMEVGHRQNVKRARQDYLWA</sequence>
<feature type="compositionally biased region" description="Polar residues" evidence="1">
    <location>
        <begin position="126"/>
        <end position="137"/>
    </location>
</feature>
<feature type="region of interest" description="Disordered" evidence="1">
    <location>
        <begin position="123"/>
        <end position="144"/>
    </location>
</feature>
<evidence type="ECO:0000313" key="2">
    <source>
        <dbReference type="EMBL" id="KAL2823844.1"/>
    </source>
</evidence>
<keyword evidence="3" id="KW-1185">Reference proteome</keyword>
<accession>A0ABR4I9C4</accession>
<dbReference type="EMBL" id="JBFXLS010000049">
    <property type="protein sequence ID" value="KAL2823844.1"/>
    <property type="molecule type" value="Genomic_DNA"/>
</dbReference>
<name>A0ABR4I9C4_9EURO</name>